<accession>A0A5C6A650</accession>
<keyword evidence="3" id="KW-1185">Reference proteome</keyword>
<evidence type="ECO:0000256" key="1">
    <source>
        <dbReference type="SAM" id="SignalP"/>
    </source>
</evidence>
<proteinExistence type="predicted"/>
<feature type="signal peptide" evidence="1">
    <location>
        <begin position="1"/>
        <end position="24"/>
    </location>
</feature>
<feature type="chain" id="PRO_5022801113" evidence="1">
    <location>
        <begin position="25"/>
        <end position="149"/>
    </location>
</feature>
<evidence type="ECO:0000313" key="3">
    <source>
        <dbReference type="Proteomes" id="UP000317421"/>
    </source>
</evidence>
<organism evidence="2 3">
    <name type="scientific">Botrimarina colliarenosi</name>
    <dbReference type="NCBI Taxonomy" id="2528001"/>
    <lineage>
        <taxon>Bacteria</taxon>
        <taxon>Pseudomonadati</taxon>
        <taxon>Planctomycetota</taxon>
        <taxon>Planctomycetia</taxon>
        <taxon>Pirellulales</taxon>
        <taxon>Lacipirellulaceae</taxon>
        <taxon>Botrimarina</taxon>
    </lineage>
</organism>
<dbReference type="RefSeq" id="WP_146446400.1">
    <property type="nucleotide sequence ID" value="NZ_SJPR01000006.1"/>
</dbReference>
<name>A0A5C6A650_9BACT</name>
<dbReference type="Proteomes" id="UP000317421">
    <property type="component" value="Unassembled WGS sequence"/>
</dbReference>
<comment type="caution">
    <text evidence="2">The sequence shown here is derived from an EMBL/GenBank/DDBJ whole genome shotgun (WGS) entry which is preliminary data.</text>
</comment>
<gene>
    <name evidence="2" type="ORF">Pla108_37110</name>
</gene>
<evidence type="ECO:0000313" key="2">
    <source>
        <dbReference type="EMBL" id="TWT94860.1"/>
    </source>
</evidence>
<reference evidence="2 3" key="1">
    <citation type="submission" date="2019-02" db="EMBL/GenBank/DDBJ databases">
        <title>Deep-cultivation of Planctomycetes and their phenomic and genomic characterization uncovers novel biology.</title>
        <authorList>
            <person name="Wiegand S."/>
            <person name="Jogler M."/>
            <person name="Boedeker C."/>
            <person name="Pinto D."/>
            <person name="Vollmers J."/>
            <person name="Rivas-Marin E."/>
            <person name="Kohn T."/>
            <person name="Peeters S.H."/>
            <person name="Heuer A."/>
            <person name="Rast P."/>
            <person name="Oberbeckmann S."/>
            <person name="Bunk B."/>
            <person name="Jeske O."/>
            <person name="Meyerdierks A."/>
            <person name="Storesund J.E."/>
            <person name="Kallscheuer N."/>
            <person name="Luecker S."/>
            <person name="Lage O.M."/>
            <person name="Pohl T."/>
            <person name="Merkel B.J."/>
            <person name="Hornburger P."/>
            <person name="Mueller R.-W."/>
            <person name="Bruemmer F."/>
            <person name="Labrenz M."/>
            <person name="Spormann A.M."/>
            <person name="Op Den Camp H."/>
            <person name="Overmann J."/>
            <person name="Amann R."/>
            <person name="Jetten M.S.M."/>
            <person name="Mascher T."/>
            <person name="Medema M.H."/>
            <person name="Devos D.P."/>
            <person name="Kaster A.-K."/>
            <person name="Ovreas L."/>
            <person name="Rohde M."/>
            <person name="Galperin M.Y."/>
            <person name="Jogler C."/>
        </authorList>
    </citation>
    <scope>NUCLEOTIDE SEQUENCE [LARGE SCALE GENOMIC DNA]</scope>
    <source>
        <strain evidence="2 3">Pla108</strain>
    </source>
</reference>
<dbReference type="AlphaFoldDB" id="A0A5C6A650"/>
<dbReference type="OrthoDB" id="282809at2"/>
<protein>
    <submittedName>
        <fullName evidence="2">Uncharacterized protein</fullName>
    </submittedName>
</protein>
<sequence length="149" mass="16795" precursor="true">MSRSFTVAVLATVALGLTATAVQADNGWNGRRPISRQRPNDLFYNYYVGPQPSGAAAQMYISPRPVPAAMGHTYTTYQPFMPHEMMYKHHRSYWTHNPGAGWTRTKVRYGTGGGLLQAINFGLYDDTKVGWLHGANFFDHLDQMQAFDY</sequence>
<dbReference type="EMBL" id="SJPR01000006">
    <property type="protein sequence ID" value="TWT94860.1"/>
    <property type="molecule type" value="Genomic_DNA"/>
</dbReference>
<keyword evidence="1" id="KW-0732">Signal</keyword>